<dbReference type="InterPro" id="IPR002466">
    <property type="entry name" value="A_deamin"/>
</dbReference>
<reference evidence="13" key="1">
    <citation type="submission" date="2025-08" db="UniProtKB">
        <authorList>
            <consortium name="Ensembl"/>
        </authorList>
    </citation>
    <scope>IDENTIFICATION</scope>
</reference>
<feature type="domain" description="A to I editase" evidence="12">
    <location>
        <begin position="170"/>
        <end position="608"/>
    </location>
</feature>
<dbReference type="GO" id="GO:0046872">
    <property type="term" value="F:metal ion binding"/>
    <property type="evidence" value="ECO:0007669"/>
    <property type="project" value="UniProtKB-KW"/>
</dbReference>
<keyword evidence="14" id="KW-1185">Reference proteome</keyword>
<keyword evidence="1" id="KW-0819">tRNA processing</keyword>
<proteinExistence type="inferred from homology"/>
<evidence type="ECO:0000256" key="1">
    <source>
        <dbReference type="ARBA" id="ARBA00022694"/>
    </source>
</evidence>
<evidence type="ECO:0000313" key="13">
    <source>
        <dbReference type="Ensembl" id="ENSCPIP00010017625.1"/>
    </source>
</evidence>
<dbReference type="GO" id="GO:0043829">
    <property type="term" value="F:tRNA-specific adenosine-37 deaminase activity"/>
    <property type="evidence" value="ECO:0007669"/>
    <property type="project" value="UniProtKB-EC"/>
</dbReference>
<dbReference type="GO" id="GO:0003723">
    <property type="term" value="F:RNA binding"/>
    <property type="evidence" value="ECO:0007669"/>
    <property type="project" value="InterPro"/>
</dbReference>
<evidence type="ECO:0000256" key="8">
    <source>
        <dbReference type="ARBA" id="ARBA00038940"/>
    </source>
</evidence>
<evidence type="ECO:0000256" key="9">
    <source>
        <dbReference type="ARBA" id="ARBA00040502"/>
    </source>
</evidence>
<evidence type="ECO:0000313" key="14">
    <source>
        <dbReference type="Proteomes" id="UP000694543"/>
    </source>
</evidence>
<keyword evidence="4" id="KW-0862">Zinc</keyword>
<evidence type="ECO:0000256" key="10">
    <source>
        <dbReference type="ARBA" id="ARBA00041760"/>
    </source>
</evidence>
<evidence type="ECO:0000256" key="6">
    <source>
        <dbReference type="ARBA" id="ARBA00037784"/>
    </source>
</evidence>
<evidence type="ECO:0000256" key="2">
    <source>
        <dbReference type="ARBA" id="ARBA00022723"/>
    </source>
</evidence>
<dbReference type="GO" id="GO:0008033">
    <property type="term" value="P:tRNA processing"/>
    <property type="evidence" value="ECO:0007669"/>
    <property type="project" value="UniProtKB-KW"/>
</dbReference>
<keyword evidence="2" id="KW-0479">Metal-binding</keyword>
<dbReference type="SMART" id="SM00552">
    <property type="entry name" value="ADEAMc"/>
    <property type="match status" value="1"/>
</dbReference>
<evidence type="ECO:0000259" key="12">
    <source>
        <dbReference type="PROSITE" id="PS50141"/>
    </source>
</evidence>
<organism evidence="13 14">
    <name type="scientific">Chrysolophus pictus</name>
    <name type="common">Golden pheasant</name>
    <name type="synonym">Phasianus pictus</name>
    <dbReference type="NCBI Taxonomy" id="9089"/>
    <lineage>
        <taxon>Eukaryota</taxon>
        <taxon>Metazoa</taxon>
        <taxon>Chordata</taxon>
        <taxon>Craniata</taxon>
        <taxon>Vertebrata</taxon>
        <taxon>Euteleostomi</taxon>
        <taxon>Archelosauria</taxon>
        <taxon>Archosauria</taxon>
        <taxon>Dinosauria</taxon>
        <taxon>Saurischia</taxon>
        <taxon>Theropoda</taxon>
        <taxon>Coelurosauria</taxon>
        <taxon>Aves</taxon>
        <taxon>Neognathae</taxon>
        <taxon>Galloanserae</taxon>
        <taxon>Galliformes</taxon>
        <taxon>Phasianidae</taxon>
        <taxon>Phasianinae</taxon>
        <taxon>Chrysolophus</taxon>
    </lineage>
</organism>
<keyword evidence="3" id="KW-0378">Hydrolase</keyword>
<dbReference type="PANTHER" id="PTHR46516:SF1">
    <property type="entry name" value="TRNA-SPECIFIC ADENOSINE DEAMINASE 1"/>
    <property type="match status" value="1"/>
</dbReference>
<evidence type="ECO:0000256" key="11">
    <source>
        <dbReference type="ARBA" id="ARBA00047635"/>
    </source>
</evidence>
<dbReference type="PROSITE" id="PS50141">
    <property type="entry name" value="A_DEAMIN_EDITASE"/>
    <property type="match status" value="1"/>
</dbReference>
<accession>A0A8C3M287</accession>
<evidence type="ECO:0000256" key="7">
    <source>
        <dbReference type="ARBA" id="ARBA00038326"/>
    </source>
</evidence>
<evidence type="ECO:0000256" key="5">
    <source>
        <dbReference type="ARBA" id="ARBA00037026"/>
    </source>
</evidence>
<comment type="cofactor">
    <cofactor evidence="5">
        <name>1D-myo-inositol hexakisphosphate</name>
        <dbReference type="ChEBI" id="CHEBI:58130"/>
    </cofactor>
</comment>
<dbReference type="Proteomes" id="UP000694543">
    <property type="component" value="Unplaced"/>
</dbReference>
<evidence type="ECO:0000256" key="4">
    <source>
        <dbReference type="ARBA" id="ARBA00022833"/>
    </source>
</evidence>
<comment type="similarity">
    <text evidence="7">Belongs to the ADAT1 family.</text>
</comment>
<comment type="function">
    <text evidence="6">Specifically deaminates adenosine-37 to inosine in tRNA-Ala.</text>
</comment>
<protein>
    <recommendedName>
        <fullName evidence="9">tRNA-specific adenosine deaminase 1</fullName>
        <ecNumber evidence="8">3.5.4.34</ecNumber>
    </recommendedName>
    <alternativeName>
        <fullName evidence="10">tRNA-specific adenosine-37 deaminase</fullName>
    </alternativeName>
</protein>
<comment type="catalytic activity">
    <reaction evidence="11">
        <text>adenosine(37) in tRNA(Ala) + H2O + H(+) = inosine(37) in tRNA(Ala) + NH4(+)</text>
        <dbReference type="Rhea" id="RHEA:50968"/>
        <dbReference type="Rhea" id="RHEA-COMP:12855"/>
        <dbReference type="Rhea" id="RHEA-COMP:12856"/>
        <dbReference type="ChEBI" id="CHEBI:15377"/>
        <dbReference type="ChEBI" id="CHEBI:15378"/>
        <dbReference type="ChEBI" id="CHEBI:28938"/>
        <dbReference type="ChEBI" id="CHEBI:74411"/>
        <dbReference type="ChEBI" id="CHEBI:82852"/>
        <dbReference type="EC" id="3.5.4.34"/>
    </reaction>
</comment>
<dbReference type="PANTHER" id="PTHR46516">
    <property type="entry name" value="TRNA-SPECIFIC ADENOSINE DEAMINASE 1"/>
    <property type="match status" value="1"/>
</dbReference>
<dbReference type="EC" id="3.5.4.34" evidence="8"/>
<dbReference type="Ensembl" id="ENSCPIT00010020961.1">
    <property type="protein sequence ID" value="ENSCPIP00010017625.1"/>
    <property type="gene ID" value="ENSCPIG00010014071.1"/>
</dbReference>
<sequence length="609" mass="66954">MNKRSGVRRVPVSSCACARIASPGGPRGRGGLLGFQRGFIITPSGLGETRRIGNFCLAWQLQQSGRGRCEHVSVCPRKVLRNSVARSDGTGCRRDRVSAEAVPAAGAMWSADEIAELCYEHYRTRLPKQGKPDPSREWTLLAAVVKVESAANGEGSAGVGSLQVAKEVVALGTGTKCIGLNKMRKTGDILNDSHAEIVAKRSFQRYLLHQMRLATSYQQCSIFIPGTETGKWKLKPNIVFIFFCSHTPCGDASIIPIRGTENHLSKSVNGRDVTGQSVLCSSNCDHRGPEDKRKSEKMGSSHIIKRMKNADGGFFSTITEDVALQQVFVKPEGSVNPACCQCSEEMQAANKETSIGKLKAVDVYRTGAKCVPGELSDTLIPGIEYHCVGLLRVKPGRGDRTCSMSCSDKLARWNVLGCQGALLMHFLQHPVYLSAVIVGKCPYSQEAMQRAIIERCRHISLLPDGFLTQEVQLLQSDLQFEHSRQAIQAGRISSKRKLVPCSAAISWSAVPERPLDVTSDGFRQGTTKKGIGSPQSRSKICKVELFHEFQKLVTSISKENLPDTLRMKTLETYLDYKEAALNYQEAWKALRSQALLGWIKNSQEYLLFT</sequence>
<dbReference type="Pfam" id="PF02137">
    <property type="entry name" value="A_deamin"/>
    <property type="match status" value="1"/>
</dbReference>
<reference evidence="13" key="2">
    <citation type="submission" date="2025-09" db="UniProtKB">
        <authorList>
            <consortium name="Ensembl"/>
        </authorList>
    </citation>
    <scope>IDENTIFICATION</scope>
</reference>
<dbReference type="AlphaFoldDB" id="A0A8C3M287"/>
<name>A0A8C3M287_CHRPC</name>
<evidence type="ECO:0000256" key="3">
    <source>
        <dbReference type="ARBA" id="ARBA00022801"/>
    </source>
</evidence>